<comment type="pathway">
    <text evidence="2">Amino-sugar metabolism; N-acetylneuraminate degradation.</text>
</comment>
<dbReference type="Pfam" id="PF00701">
    <property type="entry name" value="DHDPS"/>
    <property type="match status" value="1"/>
</dbReference>
<keyword evidence="7 11" id="KW-0456">Lyase</keyword>
<comment type="catalytic activity">
    <reaction evidence="10">
        <text>aceneuramate = aldehydo-N-acetyl-D-mannosamine + pyruvate</text>
        <dbReference type="Rhea" id="RHEA:23296"/>
        <dbReference type="ChEBI" id="CHEBI:15361"/>
        <dbReference type="ChEBI" id="CHEBI:17122"/>
        <dbReference type="ChEBI" id="CHEBI:173083"/>
        <dbReference type="EC" id="4.1.3.3"/>
    </reaction>
</comment>
<dbReference type="GO" id="GO:0005737">
    <property type="term" value="C:cytoplasm"/>
    <property type="evidence" value="ECO:0007669"/>
    <property type="project" value="UniProtKB-SubCell"/>
</dbReference>
<evidence type="ECO:0000256" key="2">
    <source>
        <dbReference type="ARBA" id="ARBA00004878"/>
    </source>
</evidence>
<dbReference type="InterPro" id="IPR002220">
    <property type="entry name" value="DapA-like"/>
</dbReference>
<keyword evidence="9" id="KW-0119">Carbohydrate metabolism</keyword>
<evidence type="ECO:0000256" key="1">
    <source>
        <dbReference type="ARBA" id="ARBA00004496"/>
    </source>
</evidence>
<evidence type="ECO:0000256" key="5">
    <source>
        <dbReference type="ARBA" id="ARBA00012911"/>
    </source>
</evidence>
<dbReference type="PANTHER" id="PTHR12128:SF21">
    <property type="entry name" value="N-ACETYLNEURAMINATE LYASE"/>
    <property type="match status" value="1"/>
</dbReference>
<keyword evidence="8" id="KW-0704">Schiff base</keyword>
<reference evidence="11" key="2">
    <citation type="journal article" date="2015" name="Gigascience">
        <title>Reconstructing a comprehensive transcriptome assembly of a white-pupal translocated strain of the pest fruit fly Bactrocera cucurbitae.</title>
        <authorList>
            <person name="Sim S.B."/>
            <person name="Calla B."/>
            <person name="Hall B."/>
            <person name="DeRego T."/>
            <person name="Geib S.M."/>
        </authorList>
    </citation>
    <scope>NUCLEOTIDE SEQUENCE</scope>
</reference>
<comment type="subcellular location">
    <subcellularLocation>
        <location evidence="1">Cytoplasm</location>
    </subcellularLocation>
</comment>
<evidence type="ECO:0000256" key="10">
    <source>
        <dbReference type="ARBA" id="ARBA00044906"/>
    </source>
</evidence>
<evidence type="ECO:0000256" key="6">
    <source>
        <dbReference type="ARBA" id="ARBA00022490"/>
    </source>
</evidence>
<dbReference type="EC" id="4.1.3.3" evidence="5"/>
<accession>A0A0A1XHQ5</accession>
<sequence>IERRLENIVIIFEAKEIYNFKKKNNKKRCVGCSKMFPNRLKNSVPKKPVPTDFKGLFASVFTSFKGDEQQTLQLSCIDDYALWLKEHHIKGVLVNSTTGEGPALGLIERKVNAEAWSRACKKYSLMMLLQIGGAPLPDVLDLAQHANELPIHAVVCISELFYIPTKMEHLVGYCKIVAEKCANHLFLYYHLPQLSNLKFDPEEFFNSAEKVIPTFTGLVCTQTEYLAAIKCATAKRVIVIGDSKMLASCMLMGYESAIMTVANMEPTLMHEIYDAMMRNDLKTAKAKQSYLNQLIRNRITKGKSSWISDMKNWFNEKMVSEVGCDVNVGKPRKFGIYEL</sequence>
<name>A0A0A1XHQ5_ZEUCU</name>
<evidence type="ECO:0000256" key="4">
    <source>
        <dbReference type="ARBA" id="ARBA00011881"/>
    </source>
</evidence>
<evidence type="ECO:0000256" key="7">
    <source>
        <dbReference type="ARBA" id="ARBA00023239"/>
    </source>
</evidence>
<evidence type="ECO:0000313" key="11">
    <source>
        <dbReference type="EMBL" id="JAD10884.1"/>
    </source>
</evidence>
<keyword evidence="6" id="KW-0963">Cytoplasm</keyword>
<dbReference type="EMBL" id="GBXI01003408">
    <property type="protein sequence ID" value="JAD10884.1"/>
    <property type="molecule type" value="Transcribed_RNA"/>
</dbReference>
<reference evidence="11" key="1">
    <citation type="submission" date="2014-11" db="EMBL/GenBank/DDBJ databases">
        <authorList>
            <person name="Geib S."/>
        </authorList>
    </citation>
    <scope>NUCLEOTIDE SEQUENCE</scope>
</reference>
<feature type="non-terminal residue" evidence="11">
    <location>
        <position position="1"/>
    </location>
</feature>
<organism evidence="11">
    <name type="scientific">Zeugodacus cucurbitae</name>
    <name type="common">Melon fruit fly</name>
    <name type="synonym">Bactrocera cucurbitae</name>
    <dbReference type="NCBI Taxonomy" id="28588"/>
    <lineage>
        <taxon>Eukaryota</taxon>
        <taxon>Metazoa</taxon>
        <taxon>Ecdysozoa</taxon>
        <taxon>Arthropoda</taxon>
        <taxon>Hexapoda</taxon>
        <taxon>Insecta</taxon>
        <taxon>Pterygota</taxon>
        <taxon>Neoptera</taxon>
        <taxon>Endopterygota</taxon>
        <taxon>Diptera</taxon>
        <taxon>Brachycera</taxon>
        <taxon>Muscomorpha</taxon>
        <taxon>Tephritoidea</taxon>
        <taxon>Tephritidae</taxon>
        <taxon>Zeugodacus</taxon>
        <taxon>Zeugodacus</taxon>
    </lineage>
</organism>
<protein>
    <recommendedName>
        <fullName evidence="5">N-acetylneuraminate lyase</fullName>
        <ecNumber evidence="5">4.1.3.3</ecNumber>
    </recommendedName>
</protein>
<comment type="similarity">
    <text evidence="3">Belongs to the DapA family. NanA subfamily.</text>
</comment>
<evidence type="ECO:0000256" key="8">
    <source>
        <dbReference type="ARBA" id="ARBA00023270"/>
    </source>
</evidence>
<dbReference type="SMART" id="SM01130">
    <property type="entry name" value="DHDPS"/>
    <property type="match status" value="1"/>
</dbReference>
<evidence type="ECO:0000256" key="3">
    <source>
        <dbReference type="ARBA" id="ARBA00006324"/>
    </source>
</evidence>
<evidence type="ECO:0000256" key="9">
    <source>
        <dbReference type="ARBA" id="ARBA00023277"/>
    </source>
</evidence>
<dbReference type="InterPro" id="IPR013785">
    <property type="entry name" value="Aldolase_TIM"/>
</dbReference>
<comment type="subunit">
    <text evidence="4">Homotetramer.</text>
</comment>
<dbReference type="SUPFAM" id="SSF51569">
    <property type="entry name" value="Aldolase"/>
    <property type="match status" value="1"/>
</dbReference>
<dbReference type="AlphaFoldDB" id="A0A0A1XHQ5"/>
<dbReference type="PANTHER" id="PTHR12128">
    <property type="entry name" value="DIHYDRODIPICOLINATE SYNTHASE"/>
    <property type="match status" value="1"/>
</dbReference>
<gene>
    <name evidence="11" type="primary">NPL</name>
    <name evidence="11" type="ORF">g.57519</name>
</gene>
<proteinExistence type="inferred from homology"/>
<dbReference type="GO" id="GO:0008747">
    <property type="term" value="F:N-acetylneuraminate lyase activity"/>
    <property type="evidence" value="ECO:0007669"/>
    <property type="project" value="UniProtKB-EC"/>
</dbReference>
<dbReference type="Gene3D" id="3.20.20.70">
    <property type="entry name" value="Aldolase class I"/>
    <property type="match status" value="1"/>
</dbReference>